<evidence type="ECO:0000256" key="2">
    <source>
        <dbReference type="SAM" id="SignalP"/>
    </source>
</evidence>
<dbReference type="EMBL" id="CP015583">
    <property type="protein sequence ID" value="APT56485.1"/>
    <property type="molecule type" value="Genomic_DNA"/>
</dbReference>
<evidence type="ECO:0000313" key="4">
    <source>
        <dbReference type="Proteomes" id="UP000185494"/>
    </source>
</evidence>
<dbReference type="KEGG" id="rgi:RGI145_04565"/>
<feature type="compositionally biased region" description="Basic and acidic residues" evidence="1">
    <location>
        <begin position="50"/>
        <end position="61"/>
    </location>
</feature>
<gene>
    <name evidence="3" type="ORF">RGI145_04565</name>
</gene>
<dbReference type="Proteomes" id="UP000185494">
    <property type="component" value="Chromosome 1"/>
</dbReference>
<protein>
    <recommendedName>
        <fullName evidence="5">Flagella basal body P-ring formation protein FlgA C-terminal domain-containing protein</fullName>
    </recommendedName>
</protein>
<feature type="signal peptide" evidence="2">
    <location>
        <begin position="1"/>
        <end position="28"/>
    </location>
</feature>
<accession>A0A1L7ACF0</accession>
<dbReference type="AlphaFoldDB" id="A0A1L7ACF0"/>
<feature type="compositionally biased region" description="Polar residues" evidence="1">
    <location>
        <begin position="69"/>
        <end position="83"/>
    </location>
</feature>
<sequence>MVAIRRFAGIALLGLNLLGGPFVAPALADRPQIDRSGQGLDMQLMVRDRSGKGAGRLERGSFDPAGDMASSNSLPAGSTARVTNPRNGRWAMVRIGRQDEPRDVAQPSLVVGPRVAALLDMPGGDGPTGDGVVRVAPLAVPQADGTIRLGEGTGMPGQQAVIVHPERG</sequence>
<feature type="region of interest" description="Disordered" evidence="1">
    <location>
        <begin position="50"/>
        <end position="83"/>
    </location>
</feature>
<dbReference type="RefSeq" id="WP_075797430.1">
    <property type="nucleotide sequence ID" value="NZ_CP015583.1"/>
</dbReference>
<feature type="chain" id="PRO_5012273180" description="Flagella basal body P-ring formation protein FlgA C-terminal domain-containing protein" evidence="2">
    <location>
        <begin position="29"/>
        <end position="168"/>
    </location>
</feature>
<evidence type="ECO:0000256" key="1">
    <source>
        <dbReference type="SAM" id="MobiDB-lite"/>
    </source>
</evidence>
<keyword evidence="2" id="KW-0732">Signal</keyword>
<evidence type="ECO:0000313" key="3">
    <source>
        <dbReference type="EMBL" id="APT56485.1"/>
    </source>
</evidence>
<organism evidence="3 4">
    <name type="scientific">Roseomonas gilardii</name>
    <dbReference type="NCBI Taxonomy" id="257708"/>
    <lineage>
        <taxon>Bacteria</taxon>
        <taxon>Pseudomonadati</taxon>
        <taxon>Pseudomonadota</taxon>
        <taxon>Alphaproteobacteria</taxon>
        <taxon>Acetobacterales</taxon>
        <taxon>Roseomonadaceae</taxon>
        <taxon>Roseomonas</taxon>
    </lineage>
</organism>
<reference evidence="3 4" key="1">
    <citation type="submission" date="2016-05" db="EMBL/GenBank/DDBJ databases">
        <title>Complete Genome and Methylome Analysis of Psychrotrophic Bacterial Isolates from Antarctic Lake Untersee.</title>
        <authorList>
            <person name="Fomenkov A."/>
            <person name="Akimov V.N."/>
            <person name="Vasilyeva L.V."/>
            <person name="Andersen D."/>
            <person name="Vincze T."/>
            <person name="Roberts R.J."/>
        </authorList>
    </citation>
    <scope>NUCLEOTIDE SEQUENCE [LARGE SCALE GENOMIC DNA]</scope>
    <source>
        <strain evidence="3 4">U14-5</strain>
    </source>
</reference>
<proteinExistence type="predicted"/>
<evidence type="ECO:0008006" key="5">
    <source>
        <dbReference type="Google" id="ProtNLM"/>
    </source>
</evidence>
<name>A0A1L7ACF0_9PROT</name>